<evidence type="ECO:0000313" key="1">
    <source>
        <dbReference type="EMBL" id="QYT04358.1"/>
    </source>
</evidence>
<proteinExistence type="predicted"/>
<keyword evidence="2" id="KW-1185">Reference proteome</keyword>
<sequence length="140" mass="15739">MDPSSIASAAFSLLGMTIRISGWLYGEWDYSSQLLAERLIYELSQLRNVLQSLELTALSATHAVIVSRNLLIGLNDVKDCLVSLGFKILGPNVSNFKYYELPWRSFASRPSQAMRLPITPAEGLRQIQHLQTCLARLRDK</sequence>
<name>A0A8G0PKW2_9HYPO</name>
<dbReference type="Proteomes" id="UP000826661">
    <property type="component" value="Chromosome VI"/>
</dbReference>
<protein>
    <submittedName>
        <fullName evidence="1">ANK_REP_REGION domain-containing protein</fullName>
    </submittedName>
</protein>
<organism evidence="1 2">
    <name type="scientific">Trichoderma simmonsii</name>
    <dbReference type="NCBI Taxonomy" id="1491479"/>
    <lineage>
        <taxon>Eukaryota</taxon>
        <taxon>Fungi</taxon>
        <taxon>Dikarya</taxon>
        <taxon>Ascomycota</taxon>
        <taxon>Pezizomycotina</taxon>
        <taxon>Sordariomycetes</taxon>
        <taxon>Hypocreomycetidae</taxon>
        <taxon>Hypocreales</taxon>
        <taxon>Hypocreaceae</taxon>
        <taxon>Trichoderma</taxon>
    </lineage>
</organism>
<accession>A0A8G0PKW2</accession>
<evidence type="ECO:0000313" key="2">
    <source>
        <dbReference type="Proteomes" id="UP000826661"/>
    </source>
</evidence>
<reference evidence="1 2" key="1">
    <citation type="journal article" date="2021" name="BMC Genomics">
        <title>Telomere-to-telomere genome assembly of asparaginase-producing Trichoderma simmonsii.</title>
        <authorList>
            <person name="Chung D."/>
            <person name="Kwon Y.M."/>
            <person name="Yang Y."/>
        </authorList>
    </citation>
    <scope>NUCLEOTIDE SEQUENCE [LARGE SCALE GENOMIC DNA]</scope>
    <source>
        <strain evidence="1 2">GH-Sj1</strain>
    </source>
</reference>
<dbReference type="AlphaFoldDB" id="A0A8G0PKW2"/>
<dbReference type="EMBL" id="CP075869">
    <property type="protein sequence ID" value="QYT04358.1"/>
    <property type="molecule type" value="Genomic_DNA"/>
</dbReference>
<gene>
    <name evidence="1" type="ORF">H0G86_011268</name>
</gene>